<dbReference type="InterPro" id="IPR035986">
    <property type="entry name" value="PKD_dom_sf"/>
</dbReference>
<reference evidence="1" key="1">
    <citation type="journal article" date="2015" name="Nature">
        <title>Complex archaea that bridge the gap between prokaryotes and eukaryotes.</title>
        <authorList>
            <person name="Spang A."/>
            <person name="Saw J.H."/>
            <person name="Jorgensen S.L."/>
            <person name="Zaremba-Niedzwiedzka K."/>
            <person name="Martijn J."/>
            <person name="Lind A.E."/>
            <person name="van Eijk R."/>
            <person name="Schleper C."/>
            <person name="Guy L."/>
            <person name="Ettema T.J."/>
        </authorList>
    </citation>
    <scope>NUCLEOTIDE SEQUENCE</scope>
</reference>
<protein>
    <recommendedName>
        <fullName evidence="2">PKD domain-containing protein</fullName>
    </recommendedName>
</protein>
<feature type="non-terminal residue" evidence="1">
    <location>
        <position position="1"/>
    </location>
</feature>
<dbReference type="AlphaFoldDB" id="A0A0F9F3P2"/>
<name>A0A0F9F3P2_9ZZZZ</name>
<dbReference type="InterPro" id="IPR013783">
    <property type="entry name" value="Ig-like_fold"/>
</dbReference>
<dbReference type="Gene3D" id="2.60.40.10">
    <property type="entry name" value="Immunoglobulins"/>
    <property type="match status" value="1"/>
</dbReference>
<organism evidence="1">
    <name type="scientific">marine sediment metagenome</name>
    <dbReference type="NCBI Taxonomy" id="412755"/>
    <lineage>
        <taxon>unclassified sequences</taxon>
        <taxon>metagenomes</taxon>
        <taxon>ecological metagenomes</taxon>
    </lineage>
</organism>
<comment type="caution">
    <text evidence="1">The sequence shown here is derived from an EMBL/GenBank/DDBJ whole genome shotgun (WGS) entry which is preliminary data.</text>
</comment>
<evidence type="ECO:0008006" key="2">
    <source>
        <dbReference type="Google" id="ProtNLM"/>
    </source>
</evidence>
<dbReference type="Pfam" id="PF22352">
    <property type="entry name" value="K319L-like_PKD"/>
    <property type="match status" value="1"/>
</dbReference>
<gene>
    <name evidence="1" type="ORF">LCGC14_2078350</name>
</gene>
<dbReference type="SUPFAM" id="SSF49299">
    <property type="entry name" value="PKD domain"/>
    <property type="match status" value="1"/>
</dbReference>
<evidence type="ECO:0000313" key="1">
    <source>
        <dbReference type="EMBL" id="KKL73096.1"/>
    </source>
</evidence>
<sequence>SGAPLLHVEYNTGPVANRAPNVDAGADQTVILPNIANLDGTVTDDGLPDSPGVVTTTWSKLSGPGAVTFGNLNAVGTTATFSAAGDYVLQLTANDGELTGNDLLSIKVFPVGTQADTIEIRIETDNDDAEERSSSSMYLTSTDLELVYDSGNQTVGMRFNGVNIPQGAAITNAYIQFQAEESHSGTTSLTIQGQDIDNAPTFSSSSRNISSRARTTAFVPWNPVPWTTGEAGPDQQTPDIASIIQQIVSRQYWSSGNSLVIIITGTGERSAESYDGRPSGAPLLHVEYNSQ</sequence>
<dbReference type="EMBL" id="LAZR01025071">
    <property type="protein sequence ID" value="KKL73096.1"/>
    <property type="molecule type" value="Genomic_DNA"/>
</dbReference>
<accession>A0A0F9F3P2</accession>
<proteinExistence type="predicted"/>